<dbReference type="PANTHER" id="PTHR11889">
    <property type="entry name" value="HEDGEHOG"/>
    <property type="match status" value="1"/>
</dbReference>
<proteinExistence type="evidence at transcript level"/>
<feature type="binding site" evidence="15">
    <location>
        <position position="131"/>
    </location>
    <ligand>
        <name>Ca(2+)</name>
        <dbReference type="ChEBI" id="CHEBI:29108"/>
        <label>1</label>
    </ligand>
</feature>
<dbReference type="GO" id="GO:0048731">
    <property type="term" value="P:system development"/>
    <property type="evidence" value="ECO:0007669"/>
    <property type="project" value="UniProtKB-ARBA"/>
</dbReference>
<feature type="binding site" evidence="15">
    <location>
        <position position="100"/>
    </location>
    <ligand>
        <name>Ca(2+)</name>
        <dbReference type="ChEBI" id="CHEBI:29108"/>
        <label>1</label>
    </ligand>
</feature>
<dbReference type="InterPro" id="IPR006141">
    <property type="entry name" value="Intein_N"/>
</dbReference>
<keyword evidence="8 16" id="KW-0378">Hydrolase</keyword>
<dbReference type="GO" id="GO:0007267">
    <property type="term" value="P:cell-cell signaling"/>
    <property type="evidence" value="ECO:0007669"/>
    <property type="project" value="InterPro"/>
</dbReference>
<keyword evidence="16" id="KW-0333">Golgi apparatus</keyword>
<dbReference type="GO" id="GO:0005113">
    <property type="term" value="F:patched binding"/>
    <property type="evidence" value="ECO:0007669"/>
    <property type="project" value="TreeGrafter"/>
</dbReference>
<evidence type="ECO:0000256" key="9">
    <source>
        <dbReference type="ARBA" id="ARBA00022813"/>
    </source>
</evidence>
<comment type="function">
    <molecule>Protein hedgehog N-product</molecule>
    <text evidence="16">The dually lipidated hedgehog protein N-product is a morphogen which is essential for a variety of patterning events during development.</text>
</comment>
<dbReference type="InterPro" id="IPR009045">
    <property type="entry name" value="Zn_M74/Hedgehog-like"/>
</dbReference>
<dbReference type="PRINTS" id="PR00632">
    <property type="entry name" value="SONICHHOG"/>
</dbReference>
<dbReference type="InterPro" id="IPR001657">
    <property type="entry name" value="Hedgehog"/>
</dbReference>
<dbReference type="PANTHER" id="PTHR11889:SF31">
    <property type="entry name" value="PROTEIN HEDGEHOG"/>
    <property type="match status" value="1"/>
</dbReference>
<dbReference type="SMART" id="SM00306">
    <property type="entry name" value="HintN"/>
    <property type="match status" value="1"/>
</dbReference>
<dbReference type="InterPro" id="IPR001767">
    <property type="entry name" value="Hedgehog_Hint"/>
</dbReference>
<feature type="binding site" evidence="15">
    <location>
        <position position="136"/>
    </location>
    <ligand>
        <name>Ca(2+)</name>
        <dbReference type="ChEBI" id="CHEBI:29108"/>
        <label>2</label>
    </ligand>
</feature>
<comment type="subcellular location">
    <molecule>Protein hedgehog N-product</molecule>
    <subcellularLocation>
        <location evidence="16">Cell membrane</location>
        <topology evidence="16">Lipid-anchor</topology>
    </subcellularLocation>
</comment>
<evidence type="ECO:0000256" key="1">
    <source>
        <dbReference type="ARBA" id="ARBA00010649"/>
    </source>
</evidence>
<keyword evidence="13" id="KW-0449">Lipoprotein</keyword>
<dbReference type="InterPro" id="IPR036844">
    <property type="entry name" value="Hint_dom_sf"/>
</dbReference>
<comment type="function">
    <molecule>Protein hedgehog</molecule>
    <text evidence="16">The C-terminal part of the hedgehog protein precursor displays an autoproteolysis activity that results in the cleavage of the full-length protein into two parts (N-product and C-product). In addition, the C-terminal part displays a cholesterol transferase activity that results by the covalent attachment of a cholesterol moiety to the C-terminal of the newly generated N-product.</text>
</comment>
<evidence type="ECO:0000256" key="12">
    <source>
        <dbReference type="ARBA" id="ARBA00023139"/>
    </source>
</evidence>
<dbReference type="InterPro" id="IPR000320">
    <property type="entry name" value="Hedgehog_signalling_dom"/>
</dbReference>
<dbReference type="FunFam" id="2.170.16.10:FF:000001">
    <property type="entry name" value="Indian hedgehog"/>
    <property type="match status" value="1"/>
</dbReference>
<evidence type="ECO:0000256" key="7">
    <source>
        <dbReference type="ARBA" id="ARBA00022729"/>
    </source>
</evidence>
<dbReference type="Gene3D" id="2.170.16.10">
    <property type="entry name" value="Hedgehog/Intein (Hint) domain"/>
    <property type="match status" value="1"/>
</dbReference>
<feature type="signal peptide" evidence="17">
    <location>
        <begin position="1"/>
        <end position="28"/>
    </location>
</feature>
<keyword evidence="10 15" id="KW-0106">Calcium</keyword>
<accession>A0A0E4B843</accession>
<keyword evidence="4 16" id="KW-0645">Protease</keyword>
<dbReference type="GO" id="GO:0010468">
    <property type="term" value="P:regulation of gene expression"/>
    <property type="evidence" value="ECO:0007669"/>
    <property type="project" value="TreeGrafter"/>
</dbReference>
<evidence type="ECO:0000256" key="17">
    <source>
        <dbReference type="SAM" id="SignalP"/>
    </source>
</evidence>
<dbReference type="AlphaFoldDB" id="A0A0E4B843"/>
<keyword evidence="3 16" id="KW-1003">Cell membrane</keyword>
<organism evidence="20">
    <name type="scientific">Ptychodera flava</name>
    <name type="common">Acorn worm</name>
    <dbReference type="NCBI Taxonomy" id="63121"/>
    <lineage>
        <taxon>Eukaryota</taxon>
        <taxon>Metazoa</taxon>
        <taxon>Hemichordata</taxon>
        <taxon>Enteropneusta</taxon>
        <taxon>Ptychoderidae</taxon>
        <taxon>Ptychodera</taxon>
    </lineage>
</organism>
<feature type="binding site" evidence="15">
    <location>
        <position position="130"/>
    </location>
    <ligand>
        <name>Ca(2+)</name>
        <dbReference type="ChEBI" id="CHEBI:29108"/>
        <label>1</label>
    </ligand>
</feature>
<dbReference type="GO" id="GO:0016540">
    <property type="term" value="P:protein autoprocessing"/>
    <property type="evidence" value="ECO:0007669"/>
    <property type="project" value="InterPro"/>
</dbReference>
<keyword evidence="9 16" id="KW-0068">Autocatalytic cleavage</keyword>
<dbReference type="SUPFAM" id="SSF55166">
    <property type="entry name" value="Hedgehog/DD-peptidase"/>
    <property type="match status" value="1"/>
</dbReference>
<feature type="binding site" evidence="15">
    <location>
        <position position="134"/>
    </location>
    <ligand>
        <name>Ca(2+)</name>
        <dbReference type="ChEBI" id="CHEBI:29108"/>
        <label>2</label>
    </ligand>
</feature>
<comment type="catalytic activity">
    <reaction evidence="14">
        <text>glycyl-L-cysteinyl-[protein] + cholesterol + H(+) = [protein]-C-terminal glycyl cholesterol ester + N-terminal L-cysteinyl-[protein]</text>
        <dbReference type="Rhea" id="RHEA:59504"/>
        <dbReference type="Rhea" id="RHEA-COMP:12707"/>
        <dbReference type="Rhea" id="RHEA-COMP:15369"/>
        <dbReference type="Rhea" id="RHEA-COMP:15374"/>
        <dbReference type="ChEBI" id="CHEBI:15378"/>
        <dbReference type="ChEBI" id="CHEBI:16113"/>
        <dbReference type="ChEBI" id="CHEBI:65250"/>
        <dbReference type="ChEBI" id="CHEBI:143135"/>
        <dbReference type="ChEBI" id="CHEBI:143140"/>
    </reaction>
    <physiologicalReaction direction="left-to-right" evidence="14">
        <dbReference type="Rhea" id="RHEA:59505"/>
    </physiologicalReaction>
</comment>
<name>A0A0E4B843_PTYFL</name>
<keyword evidence="15" id="KW-0862">Zinc</keyword>
<dbReference type="PROSITE" id="PS50817">
    <property type="entry name" value="INTEIN_N_TER"/>
    <property type="match status" value="1"/>
</dbReference>
<dbReference type="SUPFAM" id="SSF51294">
    <property type="entry name" value="Hedgehog/intein (Hint) domain"/>
    <property type="match status" value="1"/>
</dbReference>
<keyword evidence="16" id="KW-0256">Endoplasmic reticulum</keyword>
<dbReference type="CDD" id="cd00081">
    <property type="entry name" value="Hint"/>
    <property type="match status" value="1"/>
</dbReference>
<keyword evidence="11 16" id="KW-0472">Membrane</keyword>
<feature type="binding site" evidence="15">
    <location>
        <position position="95"/>
    </location>
    <ligand>
        <name>Ca(2+)</name>
        <dbReference type="ChEBI" id="CHEBI:29108"/>
        <label>1</label>
    </ligand>
</feature>
<dbReference type="InterPro" id="IPR003587">
    <property type="entry name" value="Hint_dom_N"/>
</dbReference>
<evidence type="ECO:0000256" key="3">
    <source>
        <dbReference type="ARBA" id="ARBA00022475"/>
    </source>
</evidence>
<feature type="binding site" evidence="15">
    <location>
        <position position="131"/>
    </location>
    <ligand>
        <name>Ca(2+)</name>
        <dbReference type="ChEBI" id="CHEBI:29108"/>
        <label>2</label>
    </ligand>
</feature>
<dbReference type="PIRSF" id="PIRSF009400">
    <property type="entry name" value="Peptidase_C46"/>
    <property type="match status" value="1"/>
</dbReference>
<dbReference type="Pfam" id="PF01079">
    <property type="entry name" value="Hint"/>
    <property type="match status" value="1"/>
</dbReference>
<keyword evidence="6 15" id="KW-0479">Metal-binding</keyword>
<evidence type="ECO:0000256" key="10">
    <source>
        <dbReference type="ARBA" id="ARBA00022837"/>
    </source>
</evidence>
<comment type="similarity">
    <text evidence="1 16">Belongs to the hedgehog family.</text>
</comment>
<evidence type="ECO:0000256" key="11">
    <source>
        <dbReference type="ARBA" id="ARBA00023136"/>
    </source>
</evidence>
<dbReference type="InterPro" id="IPR050387">
    <property type="entry name" value="Hedgehog_Signaling"/>
</dbReference>
<keyword evidence="12" id="KW-0564">Palmitate</keyword>
<feature type="binding site" evidence="15">
    <location>
        <position position="152"/>
    </location>
    <ligand>
        <name>Zn(2+)</name>
        <dbReference type="ChEBI" id="CHEBI:29105"/>
    </ligand>
</feature>
<evidence type="ECO:0000256" key="4">
    <source>
        <dbReference type="ARBA" id="ARBA00022670"/>
    </source>
</evidence>
<dbReference type="GO" id="GO:0005509">
    <property type="term" value="F:calcium ion binding"/>
    <property type="evidence" value="ECO:0007669"/>
    <property type="project" value="TreeGrafter"/>
</dbReference>
<evidence type="ECO:0000256" key="15">
    <source>
        <dbReference type="PIRSR" id="PIRSR009400-2"/>
    </source>
</evidence>
<protein>
    <recommendedName>
        <fullName evidence="16">Hedgehog protein</fullName>
    </recommendedName>
</protein>
<reference evidence="20" key="1">
    <citation type="submission" date="2014-06" db="EMBL/GenBank/DDBJ databases">
        <title>Hedgehog expression during development and regeneration in the hemichordate, Ptychodera flava.</title>
        <authorList>
            <person name="Arimoto A."/>
            <person name="Noda T."/>
            <person name="Satoh N."/>
            <person name="Tagawa K."/>
        </authorList>
    </citation>
    <scope>NUCLEOTIDE SEQUENCE</scope>
</reference>
<dbReference type="SMR" id="A0A0E4B843"/>
<dbReference type="GO" id="GO:0005789">
    <property type="term" value="C:endoplasmic reticulum membrane"/>
    <property type="evidence" value="ECO:0007669"/>
    <property type="project" value="UniProtKB-SubCell"/>
</dbReference>
<dbReference type="GO" id="GO:0001708">
    <property type="term" value="P:cell fate specification"/>
    <property type="evidence" value="ECO:0007669"/>
    <property type="project" value="TreeGrafter"/>
</dbReference>
<evidence type="ECO:0000256" key="16">
    <source>
        <dbReference type="RuleBase" id="RU280812"/>
    </source>
</evidence>
<dbReference type="GO" id="GO:0007224">
    <property type="term" value="P:smoothened signaling pathway"/>
    <property type="evidence" value="ECO:0007669"/>
    <property type="project" value="TreeGrafter"/>
</dbReference>
<keyword evidence="2 16" id="KW-0217">Developmental protein</keyword>
<feature type="binding site" evidence="15">
    <location>
        <position position="94"/>
    </location>
    <ligand>
        <name>Ca(2+)</name>
        <dbReference type="ChEBI" id="CHEBI:29108"/>
        <label>1</label>
    </ligand>
</feature>
<feature type="domain" description="Hint" evidence="18">
    <location>
        <begin position="312"/>
        <end position="356"/>
    </location>
</feature>
<gene>
    <name evidence="20" type="primary">hh</name>
</gene>
<dbReference type="SMART" id="SM00305">
    <property type="entry name" value="HintC"/>
    <property type="match status" value="1"/>
</dbReference>
<dbReference type="GO" id="GO:0005886">
    <property type="term" value="C:plasma membrane"/>
    <property type="evidence" value="ECO:0007669"/>
    <property type="project" value="UniProtKB-SubCell"/>
</dbReference>
<dbReference type="EMBL" id="AB971752">
    <property type="protein sequence ID" value="BAR45718.1"/>
    <property type="molecule type" value="mRNA"/>
</dbReference>
<evidence type="ECO:0000313" key="20">
    <source>
        <dbReference type="EMBL" id="BAR45718.1"/>
    </source>
</evidence>
<evidence type="ECO:0000256" key="5">
    <source>
        <dbReference type="ARBA" id="ARBA00022679"/>
    </source>
</evidence>
<dbReference type="GO" id="GO:0016740">
    <property type="term" value="F:transferase activity"/>
    <property type="evidence" value="ECO:0007669"/>
    <property type="project" value="UniProtKB-KW"/>
</dbReference>
<feature type="binding site" evidence="15">
    <location>
        <position position="145"/>
    </location>
    <ligand>
        <name>Zn(2+)</name>
        <dbReference type="ChEBI" id="CHEBI:29105"/>
    </ligand>
</feature>
<dbReference type="GO" id="GO:0008233">
    <property type="term" value="F:peptidase activity"/>
    <property type="evidence" value="ECO:0007669"/>
    <property type="project" value="UniProtKB-UniRule"/>
</dbReference>
<dbReference type="FunFam" id="3.30.1380.10:FF:000001">
    <property type="entry name" value="Indian hedgehog"/>
    <property type="match status" value="1"/>
</dbReference>
<feature type="chain" id="PRO_5002418561" description="Hedgehog protein" evidence="17">
    <location>
        <begin position="29"/>
        <end position="415"/>
    </location>
</feature>
<keyword evidence="7 16" id="KW-0732">Signal</keyword>
<dbReference type="GO" id="GO:0005615">
    <property type="term" value="C:extracellular space"/>
    <property type="evidence" value="ECO:0007669"/>
    <property type="project" value="TreeGrafter"/>
</dbReference>
<evidence type="ECO:0000259" key="18">
    <source>
        <dbReference type="SMART" id="SM00305"/>
    </source>
</evidence>
<evidence type="ECO:0000256" key="8">
    <source>
        <dbReference type="ARBA" id="ARBA00022801"/>
    </source>
</evidence>
<keyword evidence="5" id="KW-0808">Transferase</keyword>
<evidence type="ECO:0000256" key="13">
    <source>
        <dbReference type="ARBA" id="ARBA00023288"/>
    </source>
</evidence>
<comment type="subcellular location">
    <molecule>Sonic hedgehog protein</molecule>
    <subcellularLocation>
        <location evidence="16">Endoplasmic reticulum membrane</location>
    </subcellularLocation>
    <subcellularLocation>
        <location evidence="16">Golgi apparatus membrane</location>
    </subcellularLocation>
</comment>
<evidence type="ECO:0000256" key="2">
    <source>
        <dbReference type="ARBA" id="ARBA00022473"/>
    </source>
</evidence>
<dbReference type="InterPro" id="IPR003586">
    <property type="entry name" value="Hint_dom_C"/>
</dbReference>
<feature type="domain" description="Hint" evidence="19">
    <location>
        <begin position="201"/>
        <end position="308"/>
    </location>
</feature>
<feature type="binding site" evidence="15">
    <location>
        <position position="187"/>
    </location>
    <ligand>
        <name>Zn(2+)</name>
        <dbReference type="ChEBI" id="CHEBI:29105"/>
    </ligand>
</feature>
<dbReference type="Pfam" id="PF01085">
    <property type="entry name" value="HH_signal"/>
    <property type="match status" value="1"/>
</dbReference>
<dbReference type="GO" id="GO:0000139">
    <property type="term" value="C:Golgi membrane"/>
    <property type="evidence" value="ECO:0007669"/>
    <property type="project" value="UniProtKB-SubCell"/>
</dbReference>
<sequence>MYRQSMKFKQTILVLSIVFCLLLSDTQACGPGRNSPNPRGPSRLSPFVYKQYTPKISEDTVGASGAPEGRITRDDERFKELTPNHNSDIIFKDEEGTGADRLMTQRCKDKLNSLAILVMNQWEGIQLRVTEGWDEDGHHAENSLHYEGRAVDITTSDRDKKKYGMLARLAVQAGFDWVYFESKSHVHCSVRSEHAEGLKSGGCFPTSATVTLENGSTKTMDQIELKDKVMSVNKDGDVVFSEVIMILDKNPTVKQIYHVIENEDYGYKLVLSAGHLVYASKFNVTFDPGTKPVYAEDVKIGHYIYVAEGVETGTLKPVKVTNKTKIEEFGVYAPLTVDGRIVVDGTLTSCYAMVDHDLAHFAFAPLRLLHRISTTLWYFMAQFQSEGVHWYPKLVYTLTAGYLDQSLIHPNGIVV</sequence>
<evidence type="ECO:0000256" key="6">
    <source>
        <dbReference type="ARBA" id="ARBA00022723"/>
    </source>
</evidence>
<evidence type="ECO:0000256" key="14">
    <source>
        <dbReference type="ARBA" id="ARBA00048589"/>
    </source>
</evidence>
<dbReference type="Gene3D" id="3.30.1380.10">
    <property type="match status" value="1"/>
</dbReference>
<feature type="binding site" evidence="15">
    <location>
        <position position="95"/>
    </location>
    <ligand>
        <name>Ca(2+)</name>
        <dbReference type="ChEBI" id="CHEBI:29108"/>
        <label>2</label>
    </ligand>
</feature>
<evidence type="ECO:0000259" key="19">
    <source>
        <dbReference type="SMART" id="SM00306"/>
    </source>
</evidence>
<dbReference type="GO" id="GO:0016539">
    <property type="term" value="P:intein-mediated protein splicing"/>
    <property type="evidence" value="ECO:0007669"/>
    <property type="project" value="InterPro"/>
</dbReference>